<keyword evidence="1" id="KW-0812">Transmembrane</keyword>
<accession>A0AAQ3V226</accession>
<evidence type="ECO:0000313" key="3">
    <source>
        <dbReference type="Proteomes" id="UP001341281"/>
    </source>
</evidence>
<keyword evidence="1" id="KW-1133">Transmembrane helix</keyword>
<dbReference type="AlphaFoldDB" id="A0AAQ3V226"/>
<sequence length="91" mass="9577">MKGSGSRLWPPDDAADATRLGQSKRFTKNGRCFVQGSTWACLWFLYFVAGLLVGGAISNYRCPLPPGVANPSSIEASLPRWTSGGGGGGGW</sequence>
<keyword evidence="3" id="KW-1185">Reference proteome</keyword>
<name>A0AAQ3V226_PASNO</name>
<proteinExistence type="predicted"/>
<protein>
    <submittedName>
        <fullName evidence="2">Uncharacterized protein</fullName>
    </submittedName>
</protein>
<organism evidence="2 3">
    <name type="scientific">Paspalum notatum var. saurae</name>
    <dbReference type="NCBI Taxonomy" id="547442"/>
    <lineage>
        <taxon>Eukaryota</taxon>
        <taxon>Viridiplantae</taxon>
        <taxon>Streptophyta</taxon>
        <taxon>Embryophyta</taxon>
        <taxon>Tracheophyta</taxon>
        <taxon>Spermatophyta</taxon>
        <taxon>Magnoliopsida</taxon>
        <taxon>Liliopsida</taxon>
        <taxon>Poales</taxon>
        <taxon>Poaceae</taxon>
        <taxon>PACMAD clade</taxon>
        <taxon>Panicoideae</taxon>
        <taxon>Andropogonodae</taxon>
        <taxon>Paspaleae</taxon>
        <taxon>Paspalinae</taxon>
        <taxon>Paspalum</taxon>
    </lineage>
</organism>
<dbReference type="Proteomes" id="UP001341281">
    <property type="component" value="Chromosome 10"/>
</dbReference>
<evidence type="ECO:0000313" key="2">
    <source>
        <dbReference type="EMBL" id="WVZ99714.1"/>
    </source>
</evidence>
<reference evidence="2 3" key="1">
    <citation type="submission" date="2024-02" db="EMBL/GenBank/DDBJ databases">
        <title>High-quality chromosome-scale genome assembly of Pensacola bahiagrass (Paspalum notatum Flugge var. saurae).</title>
        <authorList>
            <person name="Vega J.M."/>
            <person name="Podio M."/>
            <person name="Orjuela J."/>
            <person name="Siena L.A."/>
            <person name="Pessino S.C."/>
            <person name="Combes M.C."/>
            <person name="Mariac C."/>
            <person name="Albertini E."/>
            <person name="Pupilli F."/>
            <person name="Ortiz J.P.A."/>
            <person name="Leblanc O."/>
        </authorList>
    </citation>
    <scope>NUCLEOTIDE SEQUENCE [LARGE SCALE GENOMIC DNA]</scope>
    <source>
        <strain evidence="2">R1</strain>
        <tissue evidence="2">Leaf</tissue>
    </source>
</reference>
<feature type="transmembrane region" description="Helical" evidence="1">
    <location>
        <begin position="32"/>
        <end position="57"/>
    </location>
</feature>
<keyword evidence="1" id="KW-0472">Membrane</keyword>
<evidence type="ECO:0000256" key="1">
    <source>
        <dbReference type="SAM" id="Phobius"/>
    </source>
</evidence>
<gene>
    <name evidence="2" type="ORF">U9M48_044975</name>
</gene>
<dbReference type="EMBL" id="CP144754">
    <property type="protein sequence ID" value="WVZ99714.1"/>
    <property type="molecule type" value="Genomic_DNA"/>
</dbReference>